<dbReference type="Proteomes" id="UP000225204">
    <property type="component" value="Segment"/>
</dbReference>
<reference evidence="2" key="1">
    <citation type="submission" date="2017-06" db="EMBL/GenBank/DDBJ databases">
        <authorList>
            <person name="Kim H.J."/>
            <person name="Triplett B.A."/>
        </authorList>
    </citation>
    <scope>NUCLEOTIDE SEQUENCE [LARGE SCALE GENOMIC DNA]</scope>
</reference>
<sequence>MESLTMTDTGVPIGLLASYSVRASATPFNPVDSSGEIPSFNATITDAGFDVKKLIGSYVTLRDWTGFRFFTEPTGQVSNGRVTAVRKNASSGAATLDASSIFERLNTEQTTLPILQADTLDYPVSEAINHWLLMCGVTPYNIEGNLHTYLSKYSNIGYLGQSSYKWRYFGPPTNYKDYVTTETALGGDAPRLEVNPSQTLTLGIRVPWDLTLSEYRINGYLPHLYSDVIYTLRRVDNNWSLMEKIGTAAATTLKTWSFAPANSSDVFFMAQLSANAADDKADITFRALQYDYVNQNSVITDSTTVGVTTTFRNRPIPRRMQLGWDSALTSGRVYNSPDIAFITEDATLQSVYPQPQTWVQPYLITPPSAADIAKMPDFIPGFTGNVWDKLRELCAILDLDIEYVNGRLAVRAREAKRLQTNGTYIPAKRLYKNSLTEQIQDRETARTVEVNYYERQPKADNMHVMYKADSVYTLEKGETKVEKIQTNNSFIYLNQPIPVAGVPVPYTSPFGSYVITGADGYIVDPVWWRDNGGSITVKTTNVSGEIEITMQAPTIDTVRAPYRVSEGVADRPALYIVGYGLAFKEPETMTIYTGNSRAAQEVGATLDSQFVTKKLIGMNAGHRLAEVYGSGEATISFNVSRSDEADLGDSAMNPTALGDAVYWSGSYYRIVNQTVTPAGVQYSDCHTFNTIATLNGEFSEGSTIADWNALHTGETIADTNVAPLPTYES</sequence>
<keyword evidence="2" id="KW-1185">Reference proteome</keyword>
<name>A0A286S1U2_9CAUD</name>
<gene>
    <name evidence="1" type="primary">42</name>
    <name evidence="1" type="ORF">SEA_MOLIVIA_42</name>
</gene>
<accession>A0A286S1U2</accession>
<evidence type="ECO:0000313" key="1">
    <source>
        <dbReference type="EMBL" id="ASX99266.1"/>
    </source>
</evidence>
<dbReference type="GeneID" id="40086254"/>
<dbReference type="EMBL" id="MF185731">
    <property type="protein sequence ID" value="ASX99266.1"/>
    <property type="molecule type" value="Genomic_DNA"/>
</dbReference>
<dbReference type="OrthoDB" id="29478at10239"/>
<dbReference type="RefSeq" id="YP_009610166.1">
    <property type="nucleotide sequence ID" value="NC_042001.1"/>
</dbReference>
<protein>
    <submittedName>
        <fullName evidence="1">Minor tail protein</fullName>
    </submittedName>
</protein>
<evidence type="ECO:0000313" key="2">
    <source>
        <dbReference type="Proteomes" id="UP000225204"/>
    </source>
</evidence>
<dbReference type="KEGG" id="vg:40086254"/>
<organism evidence="1 2">
    <name type="scientific">Arthrobacter phage Molivia</name>
    <dbReference type="NCBI Taxonomy" id="2015839"/>
    <lineage>
        <taxon>Viruses</taxon>
        <taxon>Duplodnaviria</taxon>
        <taxon>Heunggongvirae</taxon>
        <taxon>Uroviricota</taxon>
        <taxon>Caudoviricetes</taxon>
        <taxon>Amigovirus</taxon>
        <taxon>Amigovirus molivia</taxon>
    </lineage>
</organism>
<proteinExistence type="predicted"/>